<dbReference type="OrthoDB" id="3183924at2759"/>
<dbReference type="Pfam" id="PF07653">
    <property type="entry name" value="SH3_2"/>
    <property type="match status" value="1"/>
</dbReference>
<gene>
    <name evidence="4" type="ORF">A3Q56_04364</name>
</gene>
<keyword evidence="5" id="KW-1185">Reference proteome</keyword>
<dbReference type="Pfam" id="PF00620">
    <property type="entry name" value="RhoGAP"/>
    <property type="match status" value="1"/>
</dbReference>
<dbReference type="Gene3D" id="1.10.555.10">
    <property type="entry name" value="Rho GTPase activation protein"/>
    <property type="match status" value="1"/>
</dbReference>
<dbReference type="GO" id="GO:0005737">
    <property type="term" value="C:cytoplasm"/>
    <property type="evidence" value="ECO:0007669"/>
    <property type="project" value="InterPro"/>
</dbReference>
<proteinExistence type="predicted"/>
<dbReference type="SUPFAM" id="SSF50044">
    <property type="entry name" value="SH3-domain"/>
    <property type="match status" value="1"/>
</dbReference>
<evidence type="ECO:0000256" key="2">
    <source>
        <dbReference type="SAM" id="Coils"/>
    </source>
</evidence>
<dbReference type="Pfam" id="PF16746">
    <property type="entry name" value="BAR_3"/>
    <property type="match status" value="1"/>
</dbReference>
<evidence type="ECO:0000313" key="4">
    <source>
        <dbReference type="EMBL" id="OAF67795.1"/>
    </source>
</evidence>
<dbReference type="PANTHER" id="PTHR12552">
    <property type="entry name" value="OLIGOPHRENIN 1"/>
    <property type="match status" value="1"/>
</dbReference>
<dbReference type="Gene3D" id="1.20.1270.60">
    <property type="entry name" value="Arfaptin homology (AH) domain/BAR domain"/>
    <property type="match status" value="1"/>
</dbReference>
<organism evidence="4 5">
    <name type="scientific">Intoshia linei</name>
    <dbReference type="NCBI Taxonomy" id="1819745"/>
    <lineage>
        <taxon>Eukaryota</taxon>
        <taxon>Metazoa</taxon>
        <taxon>Spiralia</taxon>
        <taxon>Lophotrochozoa</taxon>
        <taxon>Mesozoa</taxon>
        <taxon>Orthonectida</taxon>
        <taxon>Rhopaluridae</taxon>
        <taxon>Intoshia</taxon>
    </lineage>
</organism>
<dbReference type="SUPFAM" id="SSF48350">
    <property type="entry name" value="GTPase activation domain, GAP"/>
    <property type="match status" value="1"/>
</dbReference>
<dbReference type="InterPro" id="IPR027267">
    <property type="entry name" value="AH/BAR_dom_sf"/>
</dbReference>
<protein>
    <recommendedName>
        <fullName evidence="3">Rho-GAP domain-containing protein</fullName>
    </recommendedName>
</protein>
<evidence type="ECO:0000256" key="1">
    <source>
        <dbReference type="ARBA" id="ARBA00022443"/>
    </source>
</evidence>
<name>A0A177B0L7_9BILA</name>
<dbReference type="EMBL" id="LWCA01000574">
    <property type="protein sequence ID" value="OAF67795.1"/>
    <property type="molecule type" value="Genomic_DNA"/>
</dbReference>
<dbReference type="GO" id="GO:0005096">
    <property type="term" value="F:GTPase activator activity"/>
    <property type="evidence" value="ECO:0007669"/>
    <property type="project" value="InterPro"/>
</dbReference>
<dbReference type="InterPro" id="IPR001452">
    <property type="entry name" value="SH3_domain"/>
</dbReference>
<dbReference type="GO" id="GO:0007165">
    <property type="term" value="P:signal transduction"/>
    <property type="evidence" value="ECO:0007669"/>
    <property type="project" value="InterPro"/>
</dbReference>
<dbReference type="InterPro" id="IPR047234">
    <property type="entry name" value="GRAF_fam"/>
</dbReference>
<keyword evidence="2" id="KW-0175">Coiled coil</keyword>
<accession>A0A177B0L7</accession>
<dbReference type="InterPro" id="IPR008936">
    <property type="entry name" value="Rho_GTPase_activation_prot"/>
</dbReference>
<reference evidence="4 5" key="1">
    <citation type="submission" date="2016-04" db="EMBL/GenBank/DDBJ databases">
        <title>The genome of Intoshia linei affirms orthonectids as highly simplified spiralians.</title>
        <authorList>
            <person name="Mikhailov K.V."/>
            <person name="Slusarev G.S."/>
            <person name="Nikitin M.A."/>
            <person name="Logacheva M.D."/>
            <person name="Penin A."/>
            <person name="Aleoshin V."/>
            <person name="Panchin Y.V."/>
        </authorList>
    </citation>
    <scope>NUCLEOTIDE SEQUENCE [LARGE SCALE GENOMIC DNA]</scope>
    <source>
        <strain evidence="4">Intl2013</strain>
        <tissue evidence="4">Whole animal</tissue>
    </source>
</reference>
<dbReference type="InterPro" id="IPR036028">
    <property type="entry name" value="SH3-like_dom_sf"/>
</dbReference>
<evidence type="ECO:0000313" key="5">
    <source>
        <dbReference type="Proteomes" id="UP000078046"/>
    </source>
</evidence>
<keyword evidence="1" id="KW-0728">SH3 domain</keyword>
<dbReference type="PANTHER" id="PTHR12552:SF1">
    <property type="entry name" value="RHO GTPASE-ACTIVATING PROTEIN GRAF"/>
    <property type="match status" value="1"/>
</dbReference>
<evidence type="ECO:0000259" key="3">
    <source>
        <dbReference type="PROSITE" id="PS50238"/>
    </source>
</evidence>
<dbReference type="SUPFAM" id="SSF103657">
    <property type="entry name" value="BAR/IMD domain-like"/>
    <property type="match status" value="1"/>
</dbReference>
<feature type="coiled-coil region" evidence="2">
    <location>
        <begin position="318"/>
        <end position="345"/>
    </location>
</feature>
<dbReference type="PROSITE" id="PS50238">
    <property type="entry name" value="RHOGAP"/>
    <property type="match status" value="1"/>
</dbReference>
<dbReference type="Gene3D" id="2.30.30.40">
    <property type="entry name" value="SH3 Domains"/>
    <property type="match status" value="1"/>
</dbReference>
<comment type="caution">
    <text evidence="4">The sequence shown here is derived from an EMBL/GenBank/DDBJ whole genome shotgun (WGS) entry which is preliminary data.</text>
</comment>
<sequence length="432" mass="49804">MIQSLDAPLFEFENYETMLFTIKYESEDTVSNKLRKIISVLDPLNQKMLKALFKHFNNQSISGNSGANLANMSKHFSPYLIYPKFITVKSILDAKYTNQIFVILIQNYSTIFIEHKVALFKSTIRFSGKSTNNSPLRSIIGISAKALFSCNADYGNELSFKKNDVLTDVTPTEDDGWLMATLNDRKGLTKIKRIMDSIEFIESIVNSPSYINKLLSHESHLNAAVGSIKELSKYIDEYTNINKSLSNVLANISKLLSSFPKDFFLNKKSTDEICIENAFYCCSELINNYNKSHQRMNNILNEQITKPFNNYCESVESLKSKKKKNEAQKTKVEFLQEKLLNMKIKPANEYVTERSFYHELEIMENKNCEYLMDVLELEEKLKFQICENILIMTLTFNNLYLDAASSAQSFKTNNKQIHFSIQNVIFSNYVEN</sequence>
<dbReference type="InterPro" id="IPR000198">
    <property type="entry name" value="RhoGAP_dom"/>
</dbReference>
<dbReference type="InterPro" id="IPR004148">
    <property type="entry name" value="BAR_dom"/>
</dbReference>
<dbReference type="AlphaFoldDB" id="A0A177B0L7"/>
<dbReference type="Proteomes" id="UP000078046">
    <property type="component" value="Unassembled WGS sequence"/>
</dbReference>
<feature type="domain" description="Rho-GAP" evidence="3">
    <location>
        <begin position="1"/>
        <end position="112"/>
    </location>
</feature>